<accession>A0A1E4R320</accession>
<dbReference type="OrthoDB" id="5291305at2"/>
<dbReference type="AlphaFoldDB" id="A0A1E4R320"/>
<reference evidence="2 3" key="1">
    <citation type="submission" date="2016-09" db="EMBL/GenBank/DDBJ databases">
        <title>Draft genome sequence of the soil isolate, Lysinibacillus fusiformis M5, a potential hypoxanthine producer.</title>
        <authorList>
            <person name="Gallegos-Monterrosa R."/>
            <person name="Maroti G."/>
            <person name="Balint B."/>
            <person name="Kovacs A.T."/>
        </authorList>
    </citation>
    <scope>NUCLEOTIDE SEQUENCE [LARGE SCALE GENOMIC DNA]</scope>
    <source>
        <strain evidence="2 3">M5</strain>
    </source>
</reference>
<comment type="caution">
    <text evidence="2">The sequence shown here is derived from an EMBL/GenBank/DDBJ whole genome shotgun (WGS) entry which is preliminary data.</text>
</comment>
<sequence length="928" mass="106993">MSKIQVEVLDSKIGVPALQVEIDEKKMMLHSKYNPMQEAERLIDSLKEKIEESEHILFYGVGLGYHIRYFCEQFPEKLASAYEPVAEIATISLKELTITKFPKDKLSNYIVEDSQHPLVKNLELLSELIHQKMLLIVLPVYERIFSEKTKEFGETLKSLLMSKGSNMVAATLFSKRWTLNALMNLPGTFKHENIILHKKKHFKNKPVILVSAGPSLDEELENLRIIKKRGLAYIFAVGSATKVLVLNNIYPDAMCTYDPQSHNHTVFKEIYEQEITDIPMIYGTTVGFETLQFYQGPKLYFVTSQDHITPQFYKEQLPVISDAPTIALIMLQIFHALEVKQVYLVGQNLSFKKNKYYSEEIKRYDYEKKELTNSLIQTHDLISSFEVKDVHGGKVITNDSLNRMRLDIEKYIDFVNMPVINTTNGGAAIKGANFQPLQQIIEELSEKVVVDEWWKPVPLDGFYELNQAFKKKYRKEFELFIRSDKELEIYLNDFKESLKSIKVNQIKQKLEELEILFEKYQRNIFFLTTISPIAKLAFEKLNAEKQIMSKMDSSTKKVERTIQVYNGYLNNCRTFYRDLAPIITNITLLELEKQLETKGYNSTSGVFHYVGDWKKKYHTLKENDGSNYSIYTSGVETKEKGAKIIFQFHGENLKVFGTIHSQKAAKIQVTIDDKMNTIILTNGVNEDKYGSFMRQKLFETSGLDGKRHDVEIAILSDNPSIVFEGIEICSTGRAYHIDEVISVGDLEIGKRIRCHYKATYNQVGEFSGLGDEISNHLPVISTAYPNGDFYFIMVDEIDSEKKLIADRVLQNYISWNELTVHLKNSIDLLEIAIPTGNSTYSNETDIDKLQDLDAKFISQNKNNIMWNYNSNSSTWIKENMWCDVKEKVNYVGFRGGNFGTKDKDFNTLYIRREDTIGAHVGFRPLLIL</sequence>
<dbReference type="EMBL" id="MECQ01000001">
    <property type="protein sequence ID" value="ODV54857.1"/>
    <property type="molecule type" value="Genomic_DNA"/>
</dbReference>
<evidence type="ECO:0000313" key="2">
    <source>
        <dbReference type="EMBL" id="ODV54857.1"/>
    </source>
</evidence>
<dbReference type="PANTHER" id="PTHR41786:SF1">
    <property type="entry name" value="6-HYDROXYMETHYLPTERIN DIPHOSPHOKINASE MPTE-LIKE DOMAIN-CONTAINING PROTEIN"/>
    <property type="match status" value="1"/>
</dbReference>
<dbReference type="PANTHER" id="PTHR41786">
    <property type="entry name" value="MOTILITY ACCESSORY FACTOR MAF"/>
    <property type="match status" value="1"/>
</dbReference>
<dbReference type="Gene3D" id="2.60.120.260">
    <property type="entry name" value="Galactose-binding domain-like"/>
    <property type="match status" value="1"/>
</dbReference>
<dbReference type="Proteomes" id="UP000094784">
    <property type="component" value="Unassembled WGS sequence"/>
</dbReference>
<gene>
    <name evidence="2" type="ORF">BG258_02595</name>
</gene>
<protein>
    <recommendedName>
        <fullName evidence="1">6-hydroxymethylpterin diphosphokinase MptE-like domain-containing protein</fullName>
    </recommendedName>
</protein>
<feature type="domain" description="6-hydroxymethylpterin diphosphokinase MptE-like" evidence="1">
    <location>
        <begin position="180"/>
        <end position="353"/>
    </location>
</feature>
<dbReference type="InterPro" id="IPR002826">
    <property type="entry name" value="MptE-like"/>
</dbReference>
<dbReference type="Pfam" id="PF01973">
    <property type="entry name" value="MptE-like"/>
    <property type="match status" value="1"/>
</dbReference>
<name>A0A1E4R320_9BACI</name>
<evidence type="ECO:0000259" key="1">
    <source>
        <dbReference type="Pfam" id="PF01973"/>
    </source>
</evidence>
<proteinExistence type="predicted"/>
<evidence type="ECO:0000313" key="3">
    <source>
        <dbReference type="Proteomes" id="UP000094784"/>
    </source>
</evidence>
<dbReference type="RefSeq" id="WP_069480086.1">
    <property type="nucleotide sequence ID" value="NZ_KV766182.1"/>
</dbReference>
<organism evidence="2 3">
    <name type="scientific">Lysinibacillus fusiformis</name>
    <dbReference type="NCBI Taxonomy" id="28031"/>
    <lineage>
        <taxon>Bacteria</taxon>
        <taxon>Bacillati</taxon>
        <taxon>Bacillota</taxon>
        <taxon>Bacilli</taxon>
        <taxon>Bacillales</taxon>
        <taxon>Bacillaceae</taxon>
        <taxon>Lysinibacillus</taxon>
    </lineage>
</organism>